<reference evidence="1 2" key="1">
    <citation type="journal article" date="2024" name="J Genomics">
        <title>Draft genome sequencing and assembly of Favolaschia claudopus CIRM-BRFM 2984 isolated from oak limbs.</title>
        <authorList>
            <person name="Navarro D."/>
            <person name="Drula E."/>
            <person name="Chaduli D."/>
            <person name="Cazenave R."/>
            <person name="Ahrendt S."/>
            <person name="Wang J."/>
            <person name="Lipzen A."/>
            <person name="Daum C."/>
            <person name="Barry K."/>
            <person name="Grigoriev I.V."/>
            <person name="Favel A."/>
            <person name="Rosso M.N."/>
            <person name="Martin F."/>
        </authorList>
    </citation>
    <scope>NUCLEOTIDE SEQUENCE [LARGE SCALE GENOMIC DNA]</scope>
    <source>
        <strain evidence="1 2">CIRM-BRFM 2984</strain>
    </source>
</reference>
<gene>
    <name evidence="1" type="ORF">R3P38DRAFT_3520972</name>
</gene>
<keyword evidence="2" id="KW-1185">Reference proteome</keyword>
<evidence type="ECO:0000313" key="1">
    <source>
        <dbReference type="EMBL" id="KAK7027799.1"/>
    </source>
</evidence>
<sequence>MSRWTVVSRPLSITVPNASSASSTRKTASICDLKIHWSNKGVLPAPIARTTIFKRLSQGLKLELAPQTHHNLWLHPRVGKRSEKTLRMGNVAHQKGTNVAVARLSTSSLQALGQPQSFIPFGAMGPPTGIPQPFGSFAGWNPAPPSGNMMPPHQPVSMSGPRYSSAQGPGSMTSLLGGLTPAPGALVPVYSAAARPSASSTPVAGYSASHLYYRSDQERRAKQAFASPYKGSVEFRLCVMPENKTVAKLVGSVLECIKEVPAHIGHADLLETGMRAITHEWRRFAVQMWLCGETLRFEYIDMKRRV</sequence>
<organism evidence="1 2">
    <name type="scientific">Favolaschia claudopus</name>
    <dbReference type="NCBI Taxonomy" id="2862362"/>
    <lineage>
        <taxon>Eukaryota</taxon>
        <taxon>Fungi</taxon>
        <taxon>Dikarya</taxon>
        <taxon>Basidiomycota</taxon>
        <taxon>Agaricomycotina</taxon>
        <taxon>Agaricomycetes</taxon>
        <taxon>Agaricomycetidae</taxon>
        <taxon>Agaricales</taxon>
        <taxon>Marasmiineae</taxon>
        <taxon>Mycenaceae</taxon>
        <taxon>Favolaschia</taxon>
    </lineage>
</organism>
<dbReference type="Proteomes" id="UP001362999">
    <property type="component" value="Unassembled WGS sequence"/>
</dbReference>
<protein>
    <submittedName>
        <fullName evidence="1">Uncharacterized protein</fullName>
    </submittedName>
</protein>
<comment type="caution">
    <text evidence="1">The sequence shown here is derived from an EMBL/GenBank/DDBJ whole genome shotgun (WGS) entry which is preliminary data.</text>
</comment>
<name>A0AAW0BND1_9AGAR</name>
<proteinExistence type="predicted"/>
<dbReference type="EMBL" id="JAWWNJ010000029">
    <property type="protein sequence ID" value="KAK7027799.1"/>
    <property type="molecule type" value="Genomic_DNA"/>
</dbReference>
<evidence type="ECO:0000313" key="2">
    <source>
        <dbReference type="Proteomes" id="UP001362999"/>
    </source>
</evidence>
<dbReference type="AlphaFoldDB" id="A0AAW0BND1"/>
<accession>A0AAW0BND1</accession>